<proteinExistence type="predicted"/>
<protein>
    <submittedName>
        <fullName evidence="2">Uncharacterized protein</fullName>
    </submittedName>
</protein>
<accession>A0A6C0IG92</accession>
<dbReference type="EMBL" id="MN740172">
    <property type="protein sequence ID" value="QHT91962.1"/>
    <property type="molecule type" value="Genomic_DNA"/>
</dbReference>
<evidence type="ECO:0000256" key="1">
    <source>
        <dbReference type="SAM" id="MobiDB-lite"/>
    </source>
</evidence>
<feature type="region of interest" description="Disordered" evidence="1">
    <location>
        <begin position="126"/>
        <end position="147"/>
    </location>
</feature>
<feature type="compositionally biased region" description="Basic and acidic residues" evidence="1">
    <location>
        <begin position="132"/>
        <end position="147"/>
    </location>
</feature>
<reference evidence="2" key="1">
    <citation type="journal article" date="2020" name="Nature">
        <title>Giant virus diversity and host interactions through global metagenomics.</title>
        <authorList>
            <person name="Schulz F."/>
            <person name="Roux S."/>
            <person name="Paez-Espino D."/>
            <person name="Jungbluth S."/>
            <person name="Walsh D.A."/>
            <person name="Denef V.J."/>
            <person name="McMahon K.D."/>
            <person name="Konstantinidis K.T."/>
            <person name="Eloe-Fadrosh E.A."/>
            <person name="Kyrpides N.C."/>
            <person name="Woyke T."/>
        </authorList>
    </citation>
    <scope>NUCLEOTIDE SEQUENCE</scope>
    <source>
        <strain evidence="2">GVMAG-M-3300023184-86</strain>
    </source>
</reference>
<organism evidence="2">
    <name type="scientific">viral metagenome</name>
    <dbReference type="NCBI Taxonomy" id="1070528"/>
    <lineage>
        <taxon>unclassified sequences</taxon>
        <taxon>metagenomes</taxon>
        <taxon>organismal metagenomes</taxon>
    </lineage>
</organism>
<sequence length="147" mass="17579">MDKIDDEQRCKILCIPRTDLNISESFIRNIFNNLNIGTIGRIDLVKKQNEKGYQYMRIFIHINKWYNTENSFIAKERLLNGKDIKIIYDDPWFWKISVYKNPDSNYTHSSSAPVCPPPVYNKNKNNYINNKNCKDDNNDDNWRKPRK</sequence>
<dbReference type="AlphaFoldDB" id="A0A6C0IG92"/>
<evidence type="ECO:0000313" key="2">
    <source>
        <dbReference type="EMBL" id="QHT91962.1"/>
    </source>
</evidence>
<name>A0A6C0IG92_9ZZZZ</name>